<dbReference type="EMBL" id="JBEPLU010000002">
    <property type="protein sequence ID" value="MET3527368.1"/>
    <property type="molecule type" value="Genomic_DNA"/>
</dbReference>
<keyword evidence="9" id="KW-1185">Reference proteome</keyword>
<evidence type="ECO:0000256" key="1">
    <source>
        <dbReference type="ARBA" id="ARBA00004418"/>
    </source>
</evidence>
<evidence type="ECO:0000256" key="5">
    <source>
        <dbReference type="ARBA" id="ARBA00022764"/>
    </source>
</evidence>
<evidence type="ECO:0000259" key="7">
    <source>
        <dbReference type="Pfam" id="PF16822"/>
    </source>
</evidence>
<sequence>MDAPLPRRGLIAAVALLILAAFVAPRFLPAADLREGRKPAAVPQWRGGLEKFRTDTDSYIADNFPARTRLIASVNYLRLKLGVSGSEKVLIGQDGWLFYNDGSLLGPTRGENPLTPDLAERLMLNLAGRVERLQEHRAAYLVVAAPLKETIYPQYAPSWFHLEPYRFSRQIAAAADRAVPSAVLHLYEPVARARADGAVTFSRHDTHWTGAGAYAGYVAIMQALRARGLDQETRPLSAFRSKPDDPRRPHDLAQMIGVGGFVPIEYVRYEDPASDGWETTWLAAGRRDFTTPQVIDTHQPSKPVLLMQRDSFSTALLPFLTGHFGKVILTHIDDGAWRPDLVELYRPDFVLLEVQENGLGAVLSSGPAASEAARIRIGEAFQAAPSLAPIAEDALATPLRR</sequence>
<name>A0ABV2EK21_9CAUL</name>
<keyword evidence="6" id="KW-0016">Alginate biosynthesis</keyword>
<gene>
    <name evidence="8" type="ORF">ABID41_002486</name>
</gene>
<keyword evidence="3" id="KW-0808">Transferase</keyword>
<comment type="subcellular location">
    <subcellularLocation>
        <location evidence="1">Periplasm</location>
    </subcellularLocation>
</comment>
<reference evidence="8 9" key="1">
    <citation type="submission" date="2024-06" db="EMBL/GenBank/DDBJ databases">
        <title>Genomic Encyclopedia of Type Strains, Phase IV (KMG-IV): sequencing the most valuable type-strain genomes for metagenomic binning, comparative biology and taxonomic classification.</title>
        <authorList>
            <person name="Goeker M."/>
        </authorList>
    </citation>
    <scope>NUCLEOTIDE SEQUENCE [LARGE SCALE GENOMIC DNA]</scope>
    <source>
        <strain evidence="8 9">DSM 17809</strain>
    </source>
</reference>
<dbReference type="InterPro" id="IPR031811">
    <property type="entry name" value="ALGX/ALGJ_SGNH-like"/>
</dbReference>
<evidence type="ECO:0000256" key="4">
    <source>
        <dbReference type="ARBA" id="ARBA00022729"/>
    </source>
</evidence>
<feature type="domain" description="AlgX/AlgJ SGNH hydrolase-like" evidence="7">
    <location>
        <begin position="89"/>
        <end position="260"/>
    </location>
</feature>
<proteinExistence type="predicted"/>
<organism evidence="8 9">
    <name type="scientific">Phenylobacterium koreense</name>
    <dbReference type="NCBI Taxonomy" id="266125"/>
    <lineage>
        <taxon>Bacteria</taxon>
        <taxon>Pseudomonadati</taxon>
        <taxon>Pseudomonadota</taxon>
        <taxon>Alphaproteobacteria</taxon>
        <taxon>Caulobacterales</taxon>
        <taxon>Caulobacteraceae</taxon>
        <taxon>Phenylobacterium</taxon>
    </lineage>
</organism>
<protein>
    <recommendedName>
        <fullName evidence="7">AlgX/AlgJ SGNH hydrolase-like domain-containing protein</fullName>
    </recommendedName>
</protein>
<comment type="caution">
    <text evidence="8">The sequence shown here is derived from an EMBL/GenBank/DDBJ whole genome shotgun (WGS) entry which is preliminary data.</text>
</comment>
<dbReference type="Pfam" id="PF16822">
    <property type="entry name" value="ALGX"/>
    <property type="match status" value="1"/>
</dbReference>
<dbReference type="Proteomes" id="UP001549110">
    <property type="component" value="Unassembled WGS sequence"/>
</dbReference>
<evidence type="ECO:0000256" key="2">
    <source>
        <dbReference type="ARBA" id="ARBA00005182"/>
    </source>
</evidence>
<keyword evidence="5" id="KW-0574">Periplasm</keyword>
<evidence type="ECO:0000313" key="8">
    <source>
        <dbReference type="EMBL" id="MET3527368.1"/>
    </source>
</evidence>
<keyword evidence="4" id="KW-0732">Signal</keyword>
<evidence type="ECO:0000256" key="6">
    <source>
        <dbReference type="ARBA" id="ARBA00022841"/>
    </source>
</evidence>
<evidence type="ECO:0000256" key="3">
    <source>
        <dbReference type="ARBA" id="ARBA00022679"/>
    </source>
</evidence>
<comment type="pathway">
    <text evidence="2">Glycan biosynthesis; alginate biosynthesis.</text>
</comment>
<evidence type="ECO:0000313" key="9">
    <source>
        <dbReference type="Proteomes" id="UP001549110"/>
    </source>
</evidence>
<accession>A0ABV2EK21</accession>